<dbReference type="SUPFAM" id="SSF52058">
    <property type="entry name" value="L domain-like"/>
    <property type="match status" value="1"/>
</dbReference>
<keyword evidence="1" id="KW-0433">Leucine-rich repeat</keyword>
<dbReference type="AlphaFoldDB" id="A0A8D0HEH4"/>
<feature type="compositionally biased region" description="Basic and acidic residues" evidence="3">
    <location>
        <begin position="90"/>
        <end position="99"/>
    </location>
</feature>
<evidence type="ECO:0000256" key="3">
    <source>
        <dbReference type="SAM" id="MobiDB-lite"/>
    </source>
</evidence>
<dbReference type="PANTHER" id="PTHR18849">
    <property type="entry name" value="LEUCINE RICH REPEAT PROTEIN"/>
    <property type="match status" value="1"/>
</dbReference>
<dbReference type="Gene3D" id="3.80.10.10">
    <property type="entry name" value="Ribonuclease Inhibitor"/>
    <property type="match status" value="1"/>
</dbReference>
<feature type="region of interest" description="Disordered" evidence="3">
    <location>
        <begin position="79"/>
        <end position="106"/>
    </location>
</feature>
<organism evidence="4 5">
    <name type="scientific">Sphenodon punctatus</name>
    <name type="common">Tuatara</name>
    <name type="synonym">Hatteria punctata</name>
    <dbReference type="NCBI Taxonomy" id="8508"/>
    <lineage>
        <taxon>Eukaryota</taxon>
        <taxon>Metazoa</taxon>
        <taxon>Chordata</taxon>
        <taxon>Craniata</taxon>
        <taxon>Vertebrata</taxon>
        <taxon>Euteleostomi</taxon>
        <taxon>Lepidosauria</taxon>
        <taxon>Sphenodontia</taxon>
        <taxon>Sphenodontidae</taxon>
        <taxon>Sphenodon</taxon>
    </lineage>
</organism>
<keyword evidence="5" id="KW-1185">Reference proteome</keyword>
<dbReference type="Ensembl" id="ENSSPUT00000024569.1">
    <property type="protein sequence ID" value="ENSSPUP00000023041.1"/>
    <property type="gene ID" value="ENSSPUG00000017689.1"/>
</dbReference>
<dbReference type="GeneTree" id="ENSGT00940000161315"/>
<feature type="region of interest" description="Disordered" evidence="3">
    <location>
        <begin position="201"/>
        <end position="236"/>
    </location>
</feature>
<dbReference type="GO" id="GO:0007338">
    <property type="term" value="P:single fertilization"/>
    <property type="evidence" value="ECO:0007669"/>
    <property type="project" value="Ensembl"/>
</dbReference>
<feature type="region of interest" description="Disordered" evidence="3">
    <location>
        <begin position="156"/>
        <end position="187"/>
    </location>
</feature>
<dbReference type="GO" id="GO:0098727">
    <property type="term" value="P:maintenance of cell number"/>
    <property type="evidence" value="ECO:0007669"/>
    <property type="project" value="Ensembl"/>
</dbReference>
<name>A0A8D0HEH4_SPHPU</name>
<gene>
    <name evidence="4" type="primary">LRRC46</name>
</gene>
<evidence type="ECO:0000313" key="5">
    <source>
        <dbReference type="Proteomes" id="UP000694392"/>
    </source>
</evidence>
<feature type="compositionally biased region" description="Polar residues" evidence="3">
    <location>
        <begin position="207"/>
        <end position="229"/>
    </location>
</feature>
<keyword evidence="2" id="KW-0677">Repeat</keyword>
<dbReference type="PROSITE" id="PS51450">
    <property type="entry name" value="LRR"/>
    <property type="match status" value="1"/>
</dbReference>
<dbReference type="InterPro" id="IPR032675">
    <property type="entry name" value="LRR_dom_sf"/>
</dbReference>
<reference evidence="4" key="2">
    <citation type="submission" date="2025-09" db="UniProtKB">
        <authorList>
            <consortium name="Ensembl"/>
        </authorList>
    </citation>
    <scope>IDENTIFICATION</scope>
</reference>
<dbReference type="GO" id="GO:0007288">
    <property type="term" value="P:sperm axoneme assembly"/>
    <property type="evidence" value="ECO:0007669"/>
    <property type="project" value="Ensembl"/>
</dbReference>
<evidence type="ECO:0000313" key="4">
    <source>
        <dbReference type="Ensembl" id="ENSSPUP00000023041.1"/>
    </source>
</evidence>
<dbReference type="GO" id="GO:0120317">
    <property type="term" value="P:sperm mitochondrial sheath assembly"/>
    <property type="evidence" value="ECO:0007669"/>
    <property type="project" value="Ensembl"/>
</dbReference>
<protein>
    <submittedName>
        <fullName evidence="4">Leucine rich repeat containing 46</fullName>
    </submittedName>
</protein>
<dbReference type="PANTHER" id="PTHR18849:SF0">
    <property type="entry name" value="CILIA- AND FLAGELLA-ASSOCIATED PROTEIN 410-RELATED"/>
    <property type="match status" value="1"/>
</dbReference>
<evidence type="ECO:0000256" key="1">
    <source>
        <dbReference type="ARBA" id="ARBA00022614"/>
    </source>
</evidence>
<proteinExistence type="predicted"/>
<evidence type="ECO:0000256" key="2">
    <source>
        <dbReference type="ARBA" id="ARBA00022737"/>
    </source>
</evidence>
<accession>A0A8D0HEH4</accession>
<dbReference type="Proteomes" id="UP000694392">
    <property type="component" value="Unplaced"/>
</dbReference>
<reference evidence="4" key="1">
    <citation type="submission" date="2025-08" db="UniProtKB">
        <authorList>
            <consortium name="Ensembl"/>
        </authorList>
    </citation>
    <scope>IDENTIFICATION</scope>
</reference>
<dbReference type="GO" id="GO:0097225">
    <property type="term" value="C:sperm midpiece"/>
    <property type="evidence" value="ECO:0007669"/>
    <property type="project" value="Ensembl"/>
</dbReference>
<sequence>MTCRFLSLAGNHICRVENLRDLQRLQFLDLSQNRIKTLDTDELPQSLVILDLTGNRCTQLSGYRERVLRALPGLKKLDSQSVPIQSGPAAKEEVEKEGSDDSDYEDYDFPELTKPFSMGKEFFADLHQELVGRSEKRREAALNEHQGRLELLTDQQRPPHRHACSLKWDSPQAPSLGKARPSACGLSKVCTDPKEAVAARGLGTSRGAVQQTSIAQQVPSRGEVSTASRTADKGAK</sequence>
<dbReference type="InterPro" id="IPR001611">
    <property type="entry name" value="Leu-rich_rpt"/>
</dbReference>